<keyword evidence="3" id="KW-1185">Reference proteome</keyword>
<proteinExistence type="predicted"/>
<dbReference type="InterPro" id="IPR036273">
    <property type="entry name" value="CRAL/TRIO_N_dom_sf"/>
</dbReference>
<dbReference type="Proteomes" id="UP001383192">
    <property type="component" value="Unassembled WGS sequence"/>
</dbReference>
<dbReference type="SMART" id="SM01100">
    <property type="entry name" value="CRAL_TRIO_N"/>
    <property type="match status" value="1"/>
</dbReference>
<sequence>MAEVMSIPNHQEILETFRRELFDEGVLHEGDTIGTDNETLKRFLRARKYDLAQSKKMFMDAQEWRKTVEGVGIDELYRRIDPFDVGVFSDIG</sequence>
<feature type="domain" description="CRAL/TRIO N-terminal" evidence="1">
    <location>
        <begin position="36"/>
        <end position="61"/>
    </location>
</feature>
<gene>
    <name evidence="2" type="ORF">VNI00_002551</name>
</gene>
<name>A0AAW0DUR1_9AGAR</name>
<dbReference type="EMBL" id="JAYKXP010000006">
    <property type="protein sequence ID" value="KAK7056834.1"/>
    <property type="molecule type" value="Genomic_DNA"/>
</dbReference>
<accession>A0AAW0DUR1</accession>
<evidence type="ECO:0000313" key="3">
    <source>
        <dbReference type="Proteomes" id="UP001383192"/>
    </source>
</evidence>
<dbReference type="SUPFAM" id="SSF46938">
    <property type="entry name" value="CRAL/TRIO N-terminal domain"/>
    <property type="match status" value="1"/>
</dbReference>
<dbReference type="InterPro" id="IPR011074">
    <property type="entry name" value="CRAL/TRIO_N_dom"/>
</dbReference>
<comment type="caution">
    <text evidence="2">The sequence shown here is derived from an EMBL/GenBank/DDBJ whole genome shotgun (WGS) entry which is preliminary data.</text>
</comment>
<organism evidence="2 3">
    <name type="scientific">Paramarasmius palmivorus</name>
    <dbReference type="NCBI Taxonomy" id="297713"/>
    <lineage>
        <taxon>Eukaryota</taxon>
        <taxon>Fungi</taxon>
        <taxon>Dikarya</taxon>
        <taxon>Basidiomycota</taxon>
        <taxon>Agaricomycotina</taxon>
        <taxon>Agaricomycetes</taxon>
        <taxon>Agaricomycetidae</taxon>
        <taxon>Agaricales</taxon>
        <taxon>Marasmiineae</taxon>
        <taxon>Marasmiaceae</taxon>
        <taxon>Paramarasmius</taxon>
    </lineage>
</organism>
<dbReference type="Pfam" id="PF03765">
    <property type="entry name" value="CRAL_TRIO_N"/>
    <property type="match status" value="1"/>
</dbReference>
<evidence type="ECO:0000259" key="1">
    <source>
        <dbReference type="SMART" id="SM01100"/>
    </source>
</evidence>
<reference evidence="2 3" key="1">
    <citation type="submission" date="2024-01" db="EMBL/GenBank/DDBJ databases">
        <title>A draft genome for a cacao thread blight-causing isolate of Paramarasmius palmivorus.</title>
        <authorList>
            <person name="Baruah I.K."/>
            <person name="Bukari Y."/>
            <person name="Amoako-Attah I."/>
            <person name="Meinhardt L.W."/>
            <person name="Bailey B.A."/>
            <person name="Cohen S.P."/>
        </authorList>
    </citation>
    <scope>NUCLEOTIDE SEQUENCE [LARGE SCALE GENOMIC DNA]</scope>
    <source>
        <strain evidence="2 3">GH-12</strain>
    </source>
</reference>
<protein>
    <recommendedName>
        <fullName evidence="1">CRAL/TRIO N-terminal domain-containing protein</fullName>
    </recommendedName>
</protein>
<dbReference type="AlphaFoldDB" id="A0AAW0DUR1"/>
<dbReference type="Gene3D" id="1.10.8.20">
    <property type="entry name" value="N-terminal domain of phosphatidylinositol transfer protein sec14p"/>
    <property type="match status" value="1"/>
</dbReference>
<evidence type="ECO:0000313" key="2">
    <source>
        <dbReference type="EMBL" id="KAK7056834.1"/>
    </source>
</evidence>